<dbReference type="OrthoDB" id="191139at2759"/>
<evidence type="ECO:0000313" key="2">
    <source>
        <dbReference type="EMBL" id="TFK96600.1"/>
    </source>
</evidence>
<proteinExistence type="predicted"/>
<accession>A0A5C3Q8A1</accession>
<dbReference type="InterPro" id="IPR036291">
    <property type="entry name" value="NAD(P)-bd_dom_sf"/>
</dbReference>
<keyword evidence="1" id="KW-0560">Oxidoreductase</keyword>
<dbReference type="PANTHER" id="PTHR43157:SF31">
    <property type="entry name" value="PHOSPHATIDYLINOSITOL-GLYCAN BIOSYNTHESIS CLASS F PROTEIN"/>
    <property type="match status" value="1"/>
</dbReference>
<evidence type="ECO:0000256" key="1">
    <source>
        <dbReference type="ARBA" id="ARBA00023002"/>
    </source>
</evidence>
<dbReference type="Gene3D" id="3.40.50.720">
    <property type="entry name" value="NAD(P)-binding Rossmann-like Domain"/>
    <property type="match status" value="1"/>
</dbReference>
<dbReference type="STRING" id="1884261.A0A5C3Q8A1"/>
<dbReference type="SUPFAM" id="SSF51735">
    <property type="entry name" value="NAD(P)-binding Rossmann-fold domains"/>
    <property type="match status" value="1"/>
</dbReference>
<dbReference type="GO" id="GO:0016491">
    <property type="term" value="F:oxidoreductase activity"/>
    <property type="evidence" value="ECO:0007669"/>
    <property type="project" value="UniProtKB-KW"/>
</dbReference>
<protein>
    <submittedName>
        <fullName evidence="2">NAD(P)-binding protein</fullName>
    </submittedName>
</protein>
<dbReference type="PRINTS" id="PR00081">
    <property type="entry name" value="GDHRDH"/>
</dbReference>
<dbReference type="InterPro" id="IPR002347">
    <property type="entry name" value="SDR_fam"/>
</dbReference>
<dbReference type="AlphaFoldDB" id="A0A5C3Q8A1"/>
<name>A0A5C3Q8A1_9AGAR</name>
<dbReference type="Pfam" id="PF00106">
    <property type="entry name" value="adh_short"/>
    <property type="match status" value="1"/>
</dbReference>
<dbReference type="PANTHER" id="PTHR43157">
    <property type="entry name" value="PHOSPHATIDYLINOSITOL-GLYCAN BIOSYNTHESIS CLASS F PROTEIN-RELATED"/>
    <property type="match status" value="1"/>
</dbReference>
<dbReference type="Proteomes" id="UP000305067">
    <property type="component" value="Unassembled WGS sequence"/>
</dbReference>
<reference evidence="2 3" key="1">
    <citation type="journal article" date="2019" name="Nat. Ecol. Evol.">
        <title>Megaphylogeny resolves global patterns of mushroom evolution.</title>
        <authorList>
            <person name="Varga T."/>
            <person name="Krizsan K."/>
            <person name="Foldi C."/>
            <person name="Dima B."/>
            <person name="Sanchez-Garcia M."/>
            <person name="Sanchez-Ramirez S."/>
            <person name="Szollosi G.J."/>
            <person name="Szarkandi J.G."/>
            <person name="Papp V."/>
            <person name="Albert L."/>
            <person name="Andreopoulos W."/>
            <person name="Angelini C."/>
            <person name="Antonin V."/>
            <person name="Barry K.W."/>
            <person name="Bougher N.L."/>
            <person name="Buchanan P."/>
            <person name="Buyck B."/>
            <person name="Bense V."/>
            <person name="Catcheside P."/>
            <person name="Chovatia M."/>
            <person name="Cooper J."/>
            <person name="Damon W."/>
            <person name="Desjardin D."/>
            <person name="Finy P."/>
            <person name="Geml J."/>
            <person name="Haridas S."/>
            <person name="Hughes K."/>
            <person name="Justo A."/>
            <person name="Karasinski D."/>
            <person name="Kautmanova I."/>
            <person name="Kiss B."/>
            <person name="Kocsube S."/>
            <person name="Kotiranta H."/>
            <person name="LaButti K.M."/>
            <person name="Lechner B.E."/>
            <person name="Liimatainen K."/>
            <person name="Lipzen A."/>
            <person name="Lukacs Z."/>
            <person name="Mihaltcheva S."/>
            <person name="Morgado L.N."/>
            <person name="Niskanen T."/>
            <person name="Noordeloos M.E."/>
            <person name="Ohm R.A."/>
            <person name="Ortiz-Santana B."/>
            <person name="Ovrebo C."/>
            <person name="Racz N."/>
            <person name="Riley R."/>
            <person name="Savchenko A."/>
            <person name="Shiryaev A."/>
            <person name="Soop K."/>
            <person name="Spirin V."/>
            <person name="Szebenyi C."/>
            <person name="Tomsovsky M."/>
            <person name="Tulloss R.E."/>
            <person name="Uehling J."/>
            <person name="Grigoriev I.V."/>
            <person name="Vagvolgyi C."/>
            <person name="Papp T."/>
            <person name="Martin F.M."/>
            <person name="Miettinen O."/>
            <person name="Hibbett D.S."/>
            <person name="Nagy L.G."/>
        </authorList>
    </citation>
    <scope>NUCLEOTIDE SEQUENCE [LARGE SCALE GENOMIC DNA]</scope>
    <source>
        <strain evidence="2 3">CBS 309.79</strain>
    </source>
</reference>
<organism evidence="2 3">
    <name type="scientific">Pterulicium gracile</name>
    <dbReference type="NCBI Taxonomy" id="1884261"/>
    <lineage>
        <taxon>Eukaryota</taxon>
        <taxon>Fungi</taxon>
        <taxon>Dikarya</taxon>
        <taxon>Basidiomycota</taxon>
        <taxon>Agaricomycotina</taxon>
        <taxon>Agaricomycetes</taxon>
        <taxon>Agaricomycetidae</taxon>
        <taxon>Agaricales</taxon>
        <taxon>Pleurotineae</taxon>
        <taxon>Pterulaceae</taxon>
        <taxon>Pterulicium</taxon>
    </lineage>
</organism>
<keyword evidence="3" id="KW-1185">Reference proteome</keyword>
<gene>
    <name evidence="2" type="ORF">BDV98DRAFT_575975</name>
</gene>
<sequence>MGVAYSFITESFPPKPQFNVDRDIPNLTGQVMIVTGGYTGIGYHTVKSLLIRGAKVYIAGRNKEKGDKAIAQLQQDTKGKEALFLELDLADLKSVQNAAAEFIRREGQLHVLFNNGGVMVPPVSDVTADGYDLQFGTNVVGHFYFTKLLLPILLSTAKTTPNGKVRVVNTSSMGHLIGDLDFATFKDGPARRKKSTVMLYAQSKFGNVVYSNQLAKRYGDQGIVSTSLHPGNLKTELGRHRSPWEIALAGVILYDAPYGALTQLWAGTTDEGLKYGGKYLIPWAREGRPNPRTNDEKTGDELWTWLEEQVKDIA</sequence>
<dbReference type="EMBL" id="ML178858">
    <property type="protein sequence ID" value="TFK96600.1"/>
    <property type="molecule type" value="Genomic_DNA"/>
</dbReference>
<evidence type="ECO:0000313" key="3">
    <source>
        <dbReference type="Proteomes" id="UP000305067"/>
    </source>
</evidence>